<dbReference type="HOGENOM" id="CLU_012062_0_0_1"/>
<dbReference type="SMART" id="SM00360">
    <property type="entry name" value="RRM"/>
    <property type="match status" value="2"/>
</dbReference>
<feature type="compositionally biased region" description="Gly residues" evidence="4">
    <location>
        <begin position="625"/>
        <end position="639"/>
    </location>
</feature>
<feature type="compositionally biased region" description="Acidic residues" evidence="4">
    <location>
        <begin position="1"/>
        <end position="21"/>
    </location>
</feature>
<dbReference type="OrthoDB" id="1875751at2759"/>
<evidence type="ECO:0000256" key="4">
    <source>
        <dbReference type="SAM" id="MobiDB-lite"/>
    </source>
</evidence>
<keyword evidence="2 3" id="KW-0694">RNA-binding</keyword>
<dbReference type="CDD" id="cd12330">
    <property type="entry name" value="RRM2_Hrp1p"/>
    <property type="match status" value="1"/>
</dbReference>
<dbReference type="FunFam" id="3.30.70.330:FF:000025">
    <property type="entry name" value="RNA-binding protein Musashi homolog 2 isoform X1"/>
    <property type="match status" value="1"/>
</dbReference>
<feature type="region of interest" description="Disordered" evidence="4">
    <location>
        <begin position="607"/>
        <end position="728"/>
    </location>
</feature>
<dbReference type="Gene3D" id="3.30.70.330">
    <property type="match status" value="2"/>
</dbReference>
<feature type="compositionally biased region" description="Low complexity" evidence="4">
    <location>
        <begin position="448"/>
        <end position="465"/>
    </location>
</feature>
<evidence type="ECO:0000313" key="6">
    <source>
        <dbReference type="EMBL" id="ESZ92946.1"/>
    </source>
</evidence>
<dbReference type="InterPro" id="IPR000504">
    <property type="entry name" value="RRM_dom"/>
</dbReference>
<dbReference type="FunFam" id="3.30.70.330:FF:000466">
    <property type="entry name" value="Heterogeneous nuclear ribonucleoprotein HRP1"/>
    <property type="match status" value="1"/>
</dbReference>
<dbReference type="CDD" id="cd12577">
    <property type="entry name" value="RRM1_Hrp1p"/>
    <property type="match status" value="1"/>
</dbReference>
<dbReference type="EMBL" id="AYSA01000349">
    <property type="protein sequence ID" value="ESZ92946.1"/>
    <property type="molecule type" value="Genomic_DNA"/>
</dbReference>
<dbReference type="GO" id="GO:0005634">
    <property type="term" value="C:nucleus"/>
    <property type="evidence" value="ECO:0007669"/>
    <property type="project" value="TreeGrafter"/>
</dbReference>
<dbReference type="AlphaFoldDB" id="W9CAS4"/>
<organism evidence="6 7">
    <name type="scientific">Sclerotinia borealis (strain F-4128)</name>
    <dbReference type="NCBI Taxonomy" id="1432307"/>
    <lineage>
        <taxon>Eukaryota</taxon>
        <taxon>Fungi</taxon>
        <taxon>Dikarya</taxon>
        <taxon>Ascomycota</taxon>
        <taxon>Pezizomycotina</taxon>
        <taxon>Leotiomycetes</taxon>
        <taxon>Helotiales</taxon>
        <taxon>Sclerotiniaceae</taxon>
        <taxon>Sclerotinia</taxon>
    </lineage>
</organism>
<feature type="region of interest" description="Disordered" evidence="4">
    <location>
        <begin position="577"/>
        <end position="596"/>
    </location>
</feature>
<dbReference type="InterPro" id="IPR012677">
    <property type="entry name" value="Nucleotide-bd_a/b_plait_sf"/>
</dbReference>
<dbReference type="InterPro" id="IPR035979">
    <property type="entry name" value="RBD_domain_sf"/>
</dbReference>
<dbReference type="Proteomes" id="UP000019487">
    <property type="component" value="Unassembled WGS sequence"/>
</dbReference>
<evidence type="ECO:0000256" key="2">
    <source>
        <dbReference type="ARBA" id="ARBA00022884"/>
    </source>
</evidence>
<dbReference type="Pfam" id="PF00076">
    <property type="entry name" value="RRM_1"/>
    <property type="match status" value="2"/>
</dbReference>
<dbReference type="PANTHER" id="PTHR48031">
    <property type="entry name" value="SRA STEM-LOOP-INTERACTING RNA-BINDING PROTEIN, MITOCHONDRIAL"/>
    <property type="match status" value="1"/>
</dbReference>
<dbReference type="InterPro" id="IPR034156">
    <property type="entry name" value="Hrp1_RRM1"/>
</dbReference>
<dbReference type="SUPFAM" id="SSF54928">
    <property type="entry name" value="RNA-binding domain, RBD"/>
    <property type="match status" value="2"/>
</dbReference>
<keyword evidence="7" id="KW-1185">Reference proteome</keyword>
<feature type="domain" description="RRM" evidence="5">
    <location>
        <begin position="224"/>
        <end position="311"/>
    </location>
</feature>
<feature type="region of interest" description="Disordered" evidence="4">
    <location>
        <begin position="411"/>
        <end position="465"/>
    </location>
</feature>
<gene>
    <name evidence="6" type="ORF">SBOR_6665</name>
</gene>
<feature type="compositionally biased region" description="Gly residues" evidence="4">
    <location>
        <begin position="656"/>
        <end position="681"/>
    </location>
</feature>
<name>W9CAS4_SCLBF</name>
<feature type="compositionally biased region" description="Basic and acidic residues" evidence="4">
    <location>
        <begin position="411"/>
        <end position="430"/>
    </location>
</feature>
<dbReference type="STRING" id="1432307.W9CAS4"/>
<feature type="region of interest" description="Disordered" evidence="4">
    <location>
        <begin position="524"/>
        <end position="547"/>
    </location>
</feature>
<dbReference type="PANTHER" id="PTHR48031:SF2">
    <property type="entry name" value="RNA-BINDING PROTEIN 4"/>
    <property type="match status" value="1"/>
</dbReference>
<keyword evidence="1" id="KW-0677">Repeat</keyword>
<sequence>MAEAENFEEDLFADLYTEDDNAANPVVEVPEPASQRSAPAPEPKAEITAEQDVEQNPQNGDGDGDQQMYNGEQDMDDEIDFNLGSGNGNGNGYDAPSIKDEAHGTGIKEDGQQFWSWGQERDQMSRDGRIEWELLGVQVTILRGLESMIHPALALDMHFRLGSQLREGREENGVGTSSESFAPTPVPSITIAKDTIVFGYLMVPSVLSLLHDSQAIAEMVLLGGKMFIGGLNWETTDQSLKEYFSQYGEVLECTVMRDGASGRSRGFGFLTFKDARTVNIVMVKEHYLDGKIVRPDLKTFNNSIRSYPSKFHSLVSKNTSSQSTFKIDPKRAIPRDEQERTSKIFVGGVSQDATEQDFKEYFMQFGRVVDATLMMDKDTGRPRGFGFVTFDSEAAVEACLESPLEIHGKPIEVKKAQPRGNIREEEEVRGGPRGSRFKKGGNFNDESQNPNQQQQGGQMNAPGGMTPQLMAQYWQRMQQYFALMQQQMAMGGGRGQMPGGMPGGMNPAMMAQMAQMQQMQQMQQQMQGGGGAGARSQSPQSPSVGMAAMAGMNPAMMQQMQQMQQMQMQQAMGGQGNNYVAGGNTNPGGGMGTPGYNAYEQGMFEQQKYEQQQMRRAQREQSQYSGGGGGGGYGMGAGGPTSWEGMYDDVPQPGTGSSGGGGRGGFGGGRGGRGGGGGGSDRGSAPPAIAANAPAGAPTGPKNAGKPGANYRGGGRGGSRGFHPYARG</sequence>
<accession>W9CAS4</accession>
<feature type="compositionally biased region" description="Low complexity" evidence="4">
    <location>
        <begin position="611"/>
        <end position="623"/>
    </location>
</feature>
<dbReference type="PROSITE" id="PS50102">
    <property type="entry name" value="RRM"/>
    <property type="match status" value="2"/>
</dbReference>
<feature type="compositionally biased region" description="Gly residues" evidence="4">
    <location>
        <begin position="711"/>
        <end position="720"/>
    </location>
</feature>
<evidence type="ECO:0000256" key="3">
    <source>
        <dbReference type="PROSITE-ProRule" id="PRU00176"/>
    </source>
</evidence>
<reference evidence="6 7" key="1">
    <citation type="journal article" date="2014" name="Genome Announc.">
        <title>Draft genome sequence of Sclerotinia borealis, a psychrophilic plant pathogenic fungus.</title>
        <authorList>
            <person name="Mardanov A.V."/>
            <person name="Beletsky A.V."/>
            <person name="Kadnikov V.V."/>
            <person name="Ignatov A.N."/>
            <person name="Ravin N.V."/>
        </authorList>
    </citation>
    <scope>NUCLEOTIDE SEQUENCE [LARGE SCALE GENOMIC DNA]</scope>
    <source>
        <strain evidence="7">F-4157</strain>
    </source>
</reference>
<feature type="domain" description="RRM" evidence="5">
    <location>
        <begin position="342"/>
        <end position="418"/>
    </location>
</feature>
<evidence type="ECO:0000259" key="5">
    <source>
        <dbReference type="PROSITE" id="PS50102"/>
    </source>
</evidence>
<feature type="region of interest" description="Disordered" evidence="4">
    <location>
        <begin position="76"/>
        <end position="95"/>
    </location>
</feature>
<comment type="caution">
    <text evidence="6">The sequence shown here is derived from an EMBL/GenBank/DDBJ whole genome shotgun (WGS) entry which is preliminary data.</text>
</comment>
<dbReference type="GO" id="GO:0003729">
    <property type="term" value="F:mRNA binding"/>
    <property type="evidence" value="ECO:0007669"/>
    <property type="project" value="TreeGrafter"/>
</dbReference>
<protein>
    <recommendedName>
        <fullName evidence="5">RRM domain-containing protein</fullName>
    </recommendedName>
</protein>
<evidence type="ECO:0000256" key="1">
    <source>
        <dbReference type="ARBA" id="ARBA00022737"/>
    </source>
</evidence>
<proteinExistence type="predicted"/>
<feature type="compositionally biased region" description="Low complexity" evidence="4">
    <location>
        <begin position="682"/>
        <end position="709"/>
    </location>
</feature>
<feature type="region of interest" description="Disordered" evidence="4">
    <location>
        <begin position="1"/>
        <end position="71"/>
    </location>
</feature>
<evidence type="ECO:0000313" key="7">
    <source>
        <dbReference type="Proteomes" id="UP000019487"/>
    </source>
</evidence>